<evidence type="ECO:0000256" key="3">
    <source>
        <dbReference type="ARBA" id="ARBA00022989"/>
    </source>
</evidence>
<feature type="transmembrane region" description="Helical" evidence="5">
    <location>
        <begin position="56"/>
        <end position="75"/>
    </location>
</feature>
<evidence type="ECO:0000313" key="6">
    <source>
        <dbReference type="EMBL" id="KAK4207447.1"/>
    </source>
</evidence>
<feature type="transmembrane region" description="Helical" evidence="5">
    <location>
        <begin position="347"/>
        <end position="368"/>
    </location>
</feature>
<keyword evidence="2 5" id="KW-0812">Transmembrane</keyword>
<evidence type="ECO:0000256" key="2">
    <source>
        <dbReference type="ARBA" id="ARBA00022692"/>
    </source>
</evidence>
<dbReference type="PANTHER" id="PTHR31162">
    <property type="entry name" value="MALIC ACID TRANSPORT PROTEIN-RELATED"/>
    <property type="match status" value="1"/>
</dbReference>
<feature type="transmembrane region" description="Helical" evidence="5">
    <location>
        <begin position="131"/>
        <end position="152"/>
    </location>
</feature>
<keyword evidence="3 5" id="KW-1133">Transmembrane helix</keyword>
<reference evidence="6" key="1">
    <citation type="journal article" date="2023" name="Mol. Phylogenet. Evol.">
        <title>Genome-scale phylogeny and comparative genomics of the fungal order Sordariales.</title>
        <authorList>
            <person name="Hensen N."/>
            <person name="Bonometti L."/>
            <person name="Westerberg I."/>
            <person name="Brannstrom I.O."/>
            <person name="Guillou S."/>
            <person name="Cros-Aarteil S."/>
            <person name="Calhoun S."/>
            <person name="Haridas S."/>
            <person name="Kuo A."/>
            <person name="Mondo S."/>
            <person name="Pangilinan J."/>
            <person name="Riley R."/>
            <person name="LaButti K."/>
            <person name="Andreopoulos B."/>
            <person name="Lipzen A."/>
            <person name="Chen C."/>
            <person name="Yan M."/>
            <person name="Daum C."/>
            <person name="Ng V."/>
            <person name="Clum A."/>
            <person name="Steindorff A."/>
            <person name="Ohm R.A."/>
            <person name="Martin F."/>
            <person name="Silar P."/>
            <person name="Natvig D.O."/>
            <person name="Lalanne C."/>
            <person name="Gautier V."/>
            <person name="Ament-Velasquez S.L."/>
            <person name="Kruys A."/>
            <person name="Hutchinson M.I."/>
            <person name="Powell A.J."/>
            <person name="Barry K."/>
            <person name="Miller A.N."/>
            <person name="Grigoriev I.V."/>
            <person name="Debuchy R."/>
            <person name="Gladieux P."/>
            <person name="Hiltunen Thoren M."/>
            <person name="Johannesson H."/>
        </authorList>
    </citation>
    <scope>NUCLEOTIDE SEQUENCE</scope>
    <source>
        <strain evidence="6">PSN293</strain>
    </source>
</reference>
<evidence type="ECO:0000256" key="1">
    <source>
        <dbReference type="ARBA" id="ARBA00004141"/>
    </source>
</evidence>
<feature type="transmembrane region" description="Helical" evidence="5">
    <location>
        <begin position="404"/>
        <end position="426"/>
    </location>
</feature>
<feature type="transmembrane region" description="Helical" evidence="5">
    <location>
        <begin position="276"/>
        <end position="296"/>
    </location>
</feature>
<evidence type="ECO:0000313" key="7">
    <source>
        <dbReference type="Proteomes" id="UP001301769"/>
    </source>
</evidence>
<dbReference type="Proteomes" id="UP001301769">
    <property type="component" value="Unassembled WGS sequence"/>
</dbReference>
<dbReference type="CDD" id="cd09317">
    <property type="entry name" value="TDT_Mae1_like"/>
    <property type="match status" value="1"/>
</dbReference>
<feature type="transmembrane region" description="Helical" evidence="5">
    <location>
        <begin position="205"/>
        <end position="228"/>
    </location>
</feature>
<comment type="subcellular location">
    <subcellularLocation>
        <location evidence="1">Membrane</location>
        <topology evidence="1">Multi-pass membrane protein</topology>
    </subcellularLocation>
</comment>
<organism evidence="6 7">
    <name type="scientific">Rhypophila decipiens</name>
    <dbReference type="NCBI Taxonomy" id="261697"/>
    <lineage>
        <taxon>Eukaryota</taxon>
        <taxon>Fungi</taxon>
        <taxon>Dikarya</taxon>
        <taxon>Ascomycota</taxon>
        <taxon>Pezizomycotina</taxon>
        <taxon>Sordariomycetes</taxon>
        <taxon>Sordariomycetidae</taxon>
        <taxon>Sordariales</taxon>
        <taxon>Naviculisporaceae</taxon>
        <taxon>Rhypophila</taxon>
    </lineage>
</organism>
<feature type="transmembrane region" description="Helical" evidence="5">
    <location>
        <begin position="240"/>
        <end position="264"/>
    </location>
</feature>
<accession>A0AAN6Y183</accession>
<dbReference type="InterPro" id="IPR004695">
    <property type="entry name" value="SLAC1/Mae1/Ssu1/TehA"/>
</dbReference>
<dbReference type="AlphaFoldDB" id="A0AAN6Y183"/>
<evidence type="ECO:0000256" key="5">
    <source>
        <dbReference type="SAM" id="Phobius"/>
    </source>
</evidence>
<reference evidence="6" key="2">
    <citation type="submission" date="2023-05" db="EMBL/GenBank/DDBJ databases">
        <authorList>
            <consortium name="Lawrence Berkeley National Laboratory"/>
            <person name="Steindorff A."/>
            <person name="Hensen N."/>
            <person name="Bonometti L."/>
            <person name="Westerberg I."/>
            <person name="Brannstrom I.O."/>
            <person name="Guillou S."/>
            <person name="Cros-Aarteil S."/>
            <person name="Calhoun S."/>
            <person name="Haridas S."/>
            <person name="Kuo A."/>
            <person name="Mondo S."/>
            <person name="Pangilinan J."/>
            <person name="Riley R."/>
            <person name="Labutti K."/>
            <person name="Andreopoulos B."/>
            <person name="Lipzen A."/>
            <person name="Chen C."/>
            <person name="Yanf M."/>
            <person name="Daum C."/>
            <person name="Ng V."/>
            <person name="Clum A."/>
            <person name="Ohm R."/>
            <person name="Martin F."/>
            <person name="Silar P."/>
            <person name="Natvig D."/>
            <person name="Lalanne C."/>
            <person name="Gautier V."/>
            <person name="Ament-Velasquez S.L."/>
            <person name="Kruys A."/>
            <person name="Hutchinson M.I."/>
            <person name="Powell A.J."/>
            <person name="Barry K."/>
            <person name="Miller A.N."/>
            <person name="Grigoriev I.V."/>
            <person name="Debuchy R."/>
            <person name="Gladieux P."/>
            <person name="Thoren M.H."/>
            <person name="Johannesson H."/>
        </authorList>
    </citation>
    <scope>NUCLEOTIDE SEQUENCE</scope>
    <source>
        <strain evidence="6">PSN293</strain>
    </source>
</reference>
<dbReference type="GO" id="GO:0015140">
    <property type="term" value="F:malate transmembrane transporter activity"/>
    <property type="evidence" value="ECO:0007669"/>
    <property type="project" value="InterPro"/>
</dbReference>
<dbReference type="InterPro" id="IPR038665">
    <property type="entry name" value="Voltage-dep_anion_channel_sf"/>
</dbReference>
<dbReference type="Pfam" id="PF03595">
    <property type="entry name" value="SLAC1"/>
    <property type="match status" value="1"/>
</dbReference>
<protein>
    <submittedName>
        <fullName evidence="6">Voltage-dependent anion channel</fullName>
    </submittedName>
</protein>
<keyword evidence="7" id="KW-1185">Reference proteome</keyword>
<comment type="caution">
    <text evidence="6">The sequence shown here is derived from an EMBL/GenBank/DDBJ whole genome shotgun (WGS) entry which is preliminary data.</text>
</comment>
<keyword evidence="4 5" id="KW-0472">Membrane</keyword>
<dbReference type="Gene3D" id="1.50.10.150">
    <property type="entry name" value="Voltage-dependent anion channel"/>
    <property type="match status" value="1"/>
</dbReference>
<dbReference type="EMBL" id="MU858295">
    <property type="protein sequence ID" value="KAK4207447.1"/>
    <property type="molecule type" value="Genomic_DNA"/>
</dbReference>
<name>A0AAN6Y183_9PEZI</name>
<proteinExistence type="predicted"/>
<feature type="transmembrane region" description="Helical" evidence="5">
    <location>
        <begin position="375"/>
        <end position="392"/>
    </location>
</feature>
<dbReference type="PANTHER" id="PTHR31162:SF0">
    <property type="entry name" value="MALIC ACID TRANSPORT PROTEIN"/>
    <property type="match status" value="1"/>
</dbReference>
<evidence type="ECO:0000256" key="4">
    <source>
        <dbReference type="ARBA" id="ARBA00023136"/>
    </source>
</evidence>
<feature type="transmembrane region" description="Helical" evidence="5">
    <location>
        <begin position="87"/>
        <end position="110"/>
    </location>
</feature>
<gene>
    <name evidence="6" type="ORF">QBC37DRAFT_298713</name>
</gene>
<sequence>MSITSAIAAAKAEEDPSTPGLGPPGHGLGEDCDLRRVPTYLQPSLPWRKRLLHFTFAWYTVTMSTSGISLLLALTPHRFPGLSTVGLIIYLLDLIFFLFITAAITLRFILYKNAFRRAFTRPTEALFIPTFFLSIAAILSNAGEYTLLFFPPADVKGEGGNGNMGMAGFLKVMFWIYLGVTFLFSVVGYHLLFTVKEERRLQVSAMTPAWILPIFPVMLAGTLAGGAAKFQLLARQALGIVAAGLAAQGLGMLVSVFFYATYLSRLMAFGLPVQRPGMFIAVGPPSFTAAALLSLAEQVEGIMRGLTSQGREVSWVMGLASASAGPDTIPVEMVAAGVRLVALTSAVFLWGLSFWFFVSAVGAVVAGMPDRRFHLSWWSFIFPNVGFVLSTVRVGKVFGSEGLLWFSSVMTACLFVAWIVIAARCLRAVRRREIMWPGHDEDSS</sequence>
<dbReference type="InterPro" id="IPR030185">
    <property type="entry name" value="Mae1"/>
</dbReference>
<feature type="transmembrane region" description="Helical" evidence="5">
    <location>
        <begin position="172"/>
        <end position="193"/>
    </location>
</feature>
<dbReference type="GO" id="GO:0016020">
    <property type="term" value="C:membrane"/>
    <property type="evidence" value="ECO:0007669"/>
    <property type="project" value="UniProtKB-SubCell"/>
</dbReference>